<dbReference type="EMBL" id="BA000028">
    <property type="protein sequence ID" value="BAC13577.1"/>
    <property type="molecule type" value="Genomic_DNA"/>
</dbReference>
<dbReference type="PANTHER" id="PTHR34475:SF1">
    <property type="entry name" value="CYTOSKELETON PROTEIN RODZ"/>
    <property type="match status" value="1"/>
</dbReference>
<keyword evidence="5" id="KW-1185">Reference proteome</keyword>
<reference evidence="4 5" key="1">
    <citation type="journal article" date="2001" name="FEMS Microbiol. Lett.">
        <title>Oceanobacillus iheyensis gen. nov., sp. nov., a deep-sea extremely halotolerant and alkaliphilic species isolated from a depth of 1050 m on the Iheya Ridge.</title>
        <authorList>
            <person name="Lu J."/>
            <person name="Nogi Y."/>
            <person name="Takami H."/>
        </authorList>
    </citation>
    <scope>NUCLEOTIDE SEQUENCE [LARGE SCALE GENOMIC DNA]</scope>
    <source>
        <strain evidence="5">DSM 14371 / CIP 107618 / JCM 11309 / KCTC 3954 / HTE831</strain>
    </source>
</reference>
<dbReference type="OrthoDB" id="9797543at2"/>
<name>Q8EQS0_OCEIH</name>
<dbReference type="STRING" id="221109.gene:10733861"/>
<dbReference type="Pfam" id="PF13464">
    <property type="entry name" value="RodZ_C"/>
    <property type="match status" value="1"/>
</dbReference>
<dbReference type="AlphaFoldDB" id="Q8EQS0"/>
<dbReference type="SUPFAM" id="SSF47413">
    <property type="entry name" value="lambda repressor-like DNA-binding domains"/>
    <property type="match status" value="1"/>
</dbReference>
<dbReference type="InterPro" id="IPR010982">
    <property type="entry name" value="Lambda_DNA-bd_dom_sf"/>
</dbReference>
<dbReference type="GO" id="GO:0003677">
    <property type="term" value="F:DNA binding"/>
    <property type="evidence" value="ECO:0007669"/>
    <property type="project" value="InterPro"/>
</dbReference>
<feature type="region of interest" description="Disordered" evidence="1">
    <location>
        <begin position="133"/>
        <end position="213"/>
    </location>
</feature>
<dbReference type="Gene3D" id="1.10.260.40">
    <property type="entry name" value="lambda repressor-like DNA-binding domains"/>
    <property type="match status" value="1"/>
</dbReference>
<dbReference type="InterPro" id="IPR050400">
    <property type="entry name" value="Bact_Cytoskel_RodZ"/>
</dbReference>
<dbReference type="Pfam" id="PF13413">
    <property type="entry name" value="HTH_25"/>
    <property type="match status" value="1"/>
</dbReference>
<sequence length="305" mass="33397">MDVGAKLKEARLSSGISLDSLQETTKIQKRYLVAIEEGNLHILPGKFYARAFIKEYATAVGLDPNELLEEHREELPSTEEENVQYTRIQRTRRENNSNDKGSRISSVIPSIIVVLLVIGIIIVAWLFIRANSSSDATDSSEEPQENNVIIEEGTNDSENNTDESAGDEEENNEENDGTSEGSEDNESEEDSSEDLSVEVIEEGTGSSPNSVIGVSNYGDELTVSVDVTADDMESWLGVTSGNGESLYNSIFNAEAAPQEWDATDYESISFNVGNTPAVVISINGTEIEYPVDTSTAHQKIEIQFN</sequence>
<proteinExistence type="predicted"/>
<dbReference type="InterPro" id="IPR025194">
    <property type="entry name" value="RodZ-like_C"/>
</dbReference>
<evidence type="ECO:0000259" key="3">
    <source>
        <dbReference type="Pfam" id="PF13464"/>
    </source>
</evidence>
<feature type="compositionally biased region" description="Basic and acidic residues" evidence="1">
    <location>
        <begin position="91"/>
        <end position="102"/>
    </location>
</feature>
<organism evidence="4 5">
    <name type="scientific">Oceanobacillus iheyensis (strain DSM 14371 / CIP 107618 / JCM 11309 / KCTC 3954 / HTE831)</name>
    <dbReference type="NCBI Taxonomy" id="221109"/>
    <lineage>
        <taxon>Bacteria</taxon>
        <taxon>Bacillati</taxon>
        <taxon>Bacillota</taxon>
        <taxon>Bacilli</taxon>
        <taxon>Bacillales</taxon>
        <taxon>Bacillaceae</taxon>
        <taxon>Oceanobacillus</taxon>
    </lineage>
</organism>
<keyword evidence="2" id="KW-1133">Transmembrane helix</keyword>
<gene>
    <name evidence="4" type="ordered locus">OB1621</name>
</gene>
<dbReference type="PANTHER" id="PTHR34475">
    <property type="match status" value="1"/>
</dbReference>
<dbReference type="HOGENOM" id="CLU_047530_0_1_9"/>
<evidence type="ECO:0000313" key="5">
    <source>
        <dbReference type="Proteomes" id="UP000000822"/>
    </source>
</evidence>
<dbReference type="KEGG" id="oih:OB1621"/>
<feature type="domain" description="Cytoskeleton protein RodZ-like C-terminal" evidence="3">
    <location>
        <begin position="233"/>
        <end position="291"/>
    </location>
</feature>
<dbReference type="RefSeq" id="WP_011066021.1">
    <property type="nucleotide sequence ID" value="NC_004193.1"/>
</dbReference>
<feature type="transmembrane region" description="Helical" evidence="2">
    <location>
        <begin position="107"/>
        <end position="128"/>
    </location>
</feature>
<evidence type="ECO:0000256" key="1">
    <source>
        <dbReference type="SAM" id="MobiDB-lite"/>
    </source>
</evidence>
<protein>
    <submittedName>
        <fullName evidence="4">Hypothetical conserved protein</fullName>
    </submittedName>
</protein>
<accession>Q8EQS0</accession>
<feature type="compositionally biased region" description="Acidic residues" evidence="1">
    <location>
        <begin position="153"/>
        <end position="201"/>
    </location>
</feature>
<keyword evidence="2" id="KW-0812">Transmembrane</keyword>
<feature type="region of interest" description="Disordered" evidence="1">
    <location>
        <begin position="71"/>
        <end position="102"/>
    </location>
</feature>
<dbReference type="eggNOG" id="COG1426">
    <property type="taxonomic scope" value="Bacteria"/>
</dbReference>
<reference evidence="4 5" key="2">
    <citation type="journal article" date="2002" name="Nucleic Acids Res.">
        <title>Genome sequence of Oceanobacillus iheyensis isolated from the Iheya Ridge and its unexpected adaptive capabilities to extreme environments.</title>
        <authorList>
            <person name="Takami H."/>
            <person name="Takaki Y."/>
            <person name="Uchiyama I."/>
        </authorList>
    </citation>
    <scope>NUCLEOTIDE SEQUENCE [LARGE SCALE GENOMIC DNA]</scope>
    <source>
        <strain evidence="5">DSM 14371 / CIP 107618 / JCM 11309 / KCTC 3954 / HTE831</strain>
    </source>
</reference>
<keyword evidence="2" id="KW-0472">Membrane</keyword>
<dbReference type="Proteomes" id="UP000000822">
    <property type="component" value="Chromosome"/>
</dbReference>
<feature type="compositionally biased region" description="Polar residues" evidence="1">
    <location>
        <begin position="204"/>
        <end position="213"/>
    </location>
</feature>
<evidence type="ECO:0000313" key="4">
    <source>
        <dbReference type="EMBL" id="BAC13577.1"/>
    </source>
</evidence>
<evidence type="ECO:0000256" key="2">
    <source>
        <dbReference type="SAM" id="Phobius"/>
    </source>
</evidence>